<gene>
    <name evidence="1" type="ORF">BaRGS_00028171</name>
</gene>
<feature type="non-terminal residue" evidence="1">
    <location>
        <position position="80"/>
    </location>
</feature>
<name>A0ABD0K164_9CAEN</name>
<accession>A0ABD0K164</accession>
<organism evidence="1 2">
    <name type="scientific">Batillaria attramentaria</name>
    <dbReference type="NCBI Taxonomy" id="370345"/>
    <lineage>
        <taxon>Eukaryota</taxon>
        <taxon>Metazoa</taxon>
        <taxon>Spiralia</taxon>
        <taxon>Lophotrochozoa</taxon>
        <taxon>Mollusca</taxon>
        <taxon>Gastropoda</taxon>
        <taxon>Caenogastropoda</taxon>
        <taxon>Sorbeoconcha</taxon>
        <taxon>Cerithioidea</taxon>
        <taxon>Batillariidae</taxon>
        <taxon>Batillaria</taxon>
    </lineage>
</organism>
<proteinExistence type="predicted"/>
<evidence type="ECO:0000313" key="2">
    <source>
        <dbReference type="Proteomes" id="UP001519460"/>
    </source>
</evidence>
<dbReference type="EMBL" id="JACVVK020000278">
    <property type="protein sequence ID" value="KAK7480595.1"/>
    <property type="molecule type" value="Genomic_DNA"/>
</dbReference>
<dbReference type="Proteomes" id="UP001519460">
    <property type="component" value="Unassembled WGS sequence"/>
</dbReference>
<reference evidence="1 2" key="1">
    <citation type="journal article" date="2023" name="Sci. Data">
        <title>Genome assembly of the Korean intertidal mud-creeper Batillaria attramentaria.</title>
        <authorList>
            <person name="Patra A.K."/>
            <person name="Ho P.T."/>
            <person name="Jun S."/>
            <person name="Lee S.J."/>
            <person name="Kim Y."/>
            <person name="Won Y.J."/>
        </authorList>
    </citation>
    <scope>NUCLEOTIDE SEQUENCE [LARGE SCALE GENOMIC DNA]</scope>
    <source>
        <strain evidence="1">Wonlab-2016</strain>
    </source>
</reference>
<keyword evidence="2" id="KW-1185">Reference proteome</keyword>
<evidence type="ECO:0000313" key="1">
    <source>
        <dbReference type="EMBL" id="KAK7480595.1"/>
    </source>
</evidence>
<sequence length="80" mass="9026">MIGRRLSDGQRLMRLVVWRSRPTLLPVQSRSKCKYVLGTSPPFRVPAGSRAPVAVPSVTQQVRFSHLSSIVDRGAYDERF</sequence>
<protein>
    <submittedName>
        <fullName evidence="1">Uncharacterized protein</fullName>
    </submittedName>
</protein>
<comment type="caution">
    <text evidence="1">The sequence shown here is derived from an EMBL/GenBank/DDBJ whole genome shotgun (WGS) entry which is preliminary data.</text>
</comment>
<dbReference type="AlphaFoldDB" id="A0ABD0K164"/>